<dbReference type="Gene3D" id="3.40.30.10">
    <property type="entry name" value="Glutaredoxin"/>
    <property type="match status" value="2"/>
</dbReference>
<evidence type="ECO:0000259" key="1">
    <source>
        <dbReference type="Pfam" id="PF01323"/>
    </source>
</evidence>
<dbReference type="GO" id="GO:0004602">
    <property type="term" value="F:glutathione peroxidase activity"/>
    <property type="evidence" value="ECO:0007669"/>
    <property type="project" value="TreeGrafter"/>
</dbReference>
<organism evidence="2 3">
    <name type="scientific">Mycena sanguinolenta</name>
    <dbReference type="NCBI Taxonomy" id="230812"/>
    <lineage>
        <taxon>Eukaryota</taxon>
        <taxon>Fungi</taxon>
        <taxon>Dikarya</taxon>
        <taxon>Basidiomycota</taxon>
        <taxon>Agaricomycotina</taxon>
        <taxon>Agaricomycetes</taxon>
        <taxon>Agaricomycetidae</taxon>
        <taxon>Agaricales</taxon>
        <taxon>Marasmiineae</taxon>
        <taxon>Mycenaceae</taxon>
        <taxon>Mycena</taxon>
    </lineage>
</organism>
<accession>A0A8H6YC46</accession>
<comment type="caution">
    <text evidence="2">The sequence shown here is derived from an EMBL/GenBank/DDBJ whole genome shotgun (WGS) entry which is preliminary data.</text>
</comment>
<proteinExistence type="predicted"/>
<dbReference type="InterPro" id="IPR036249">
    <property type="entry name" value="Thioredoxin-like_sf"/>
</dbReference>
<dbReference type="Proteomes" id="UP000623467">
    <property type="component" value="Unassembled WGS sequence"/>
</dbReference>
<sequence length="203" mass="23249">MAQHIDCYLDITSLYSFFAFVHLLRRREVLATHNVSVDFHPVFLGGINVGSGNKPPWSVPAKKVYGEFESKRAKEYFGLPELTSPTFFPILSLLPQRAMCYIKATFPQTTFEQAWLAFFRANWIPPHANLSEPDAFCAVLRATKLFSDAEVLDQGAFGAPWLWVRDATGKEEPFFGSDRFHFVWQYLGLPWKDIELLPKQAKL</sequence>
<keyword evidence="2" id="KW-0808">Transferase</keyword>
<gene>
    <name evidence="2" type="ORF">MSAN_01452100</name>
</gene>
<dbReference type="Pfam" id="PF01323">
    <property type="entry name" value="DSBA"/>
    <property type="match status" value="1"/>
</dbReference>
<protein>
    <submittedName>
        <fullName evidence="2">Glutathione S-transferase kappa</fullName>
    </submittedName>
</protein>
<dbReference type="GO" id="GO:0005777">
    <property type="term" value="C:peroxisome"/>
    <property type="evidence" value="ECO:0007669"/>
    <property type="project" value="TreeGrafter"/>
</dbReference>
<dbReference type="GO" id="GO:0004364">
    <property type="term" value="F:glutathione transferase activity"/>
    <property type="evidence" value="ECO:0007669"/>
    <property type="project" value="TreeGrafter"/>
</dbReference>
<keyword evidence="3" id="KW-1185">Reference proteome</keyword>
<dbReference type="InterPro" id="IPR001853">
    <property type="entry name" value="DSBA-like_thioredoxin_dom"/>
</dbReference>
<dbReference type="PANTHER" id="PTHR42943">
    <property type="entry name" value="GLUTATHIONE S-TRANSFERASE KAPPA"/>
    <property type="match status" value="1"/>
</dbReference>
<evidence type="ECO:0000313" key="3">
    <source>
        <dbReference type="Proteomes" id="UP000623467"/>
    </source>
</evidence>
<dbReference type="OrthoDB" id="4664297at2759"/>
<feature type="domain" description="DSBA-like thioredoxin" evidence="1">
    <location>
        <begin position="5"/>
        <end position="121"/>
    </location>
</feature>
<dbReference type="AlphaFoldDB" id="A0A8H6YC46"/>
<dbReference type="GO" id="GO:0006749">
    <property type="term" value="P:glutathione metabolic process"/>
    <property type="evidence" value="ECO:0007669"/>
    <property type="project" value="TreeGrafter"/>
</dbReference>
<dbReference type="PANTHER" id="PTHR42943:SF13">
    <property type="entry name" value="GLUTATHIONE S-TRANSFERASE KAPPA-RELATED"/>
    <property type="match status" value="1"/>
</dbReference>
<name>A0A8H6YC46_9AGAR</name>
<dbReference type="GO" id="GO:0005739">
    <property type="term" value="C:mitochondrion"/>
    <property type="evidence" value="ECO:0007669"/>
    <property type="project" value="TreeGrafter"/>
</dbReference>
<dbReference type="EMBL" id="JACAZH010000011">
    <property type="protein sequence ID" value="KAF7355355.1"/>
    <property type="molecule type" value="Genomic_DNA"/>
</dbReference>
<dbReference type="SUPFAM" id="SSF52833">
    <property type="entry name" value="Thioredoxin-like"/>
    <property type="match status" value="1"/>
</dbReference>
<dbReference type="InterPro" id="IPR051924">
    <property type="entry name" value="GST_Kappa/NadH"/>
</dbReference>
<evidence type="ECO:0000313" key="2">
    <source>
        <dbReference type="EMBL" id="KAF7355355.1"/>
    </source>
</evidence>
<reference evidence="2" key="1">
    <citation type="submission" date="2020-05" db="EMBL/GenBank/DDBJ databases">
        <title>Mycena genomes resolve the evolution of fungal bioluminescence.</title>
        <authorList>
            <person name="Tsai I.J."/>
        </authorList>
    </citation>
    <scope>NUCLEOTIDE SEQUENCE</scope>
    <source>
        <strain evidence="2">160909Yilan</strain>
    </source>
</reference>